<dbReference type="AlphaFoldDB" id="A0A0C9YZB4"/>
<dbReference type="HOGENOM" id="CLU_3002157_0_0_1"/>
<evidence type="ECO:0000313" key="1">
    <source>
        <dbReference type="EMBL" id="KIK22106.1"/>
    </source>
</evidence>
<feature type="non-terminal residue" evidence="1">
    <location>
        <position position="1"/>
    </location>
</feature>
<gene>
    <name evidence="1" type="ORF">PISMIDRAFT_680627</name>
</gene>
<reference evidence="2" key="2">
    <citation type="submission" date="2015-01" db="EMBL/GenBank/DDBJ databases">
        <title>Evolutionary Origins and Diversification of the Mycorrhizal Mutualists.</title>
        <authorList>
            <consortium name="DOE Joint Genome Institute"/>
            <consortium name="Mycorrhizal Genomics Consortium"/>
            <person name="Kohler A."/>
            <person name="Kuo A."/>
            <person name="Nagy L.G."/>
            <person name="Floudas D."/>
            <person name="Copeland A."/>
            <person name="Barry K.W."/>
            <person name="Cichocki N."/>
            <person name="Veneault-Fourrey C."/>
            <person name="LaButti K."/>
            <person name="Lindquist E.A."/>
            <person name="Lipzen A."/>
            <person name="Lundell T."/>
            <person name="Morin E."/>
            <person name="Murat C."/>
            <person name="Riley R."/>
            <person name="Ohm R."/>
            <person name="Sun H."/>
            <person name="Tunlid A."/>
            <person name="Henrissat B."/>
            <person name="Grigoriev I.V."/>
            <person name="Hibbett D.S."/>
            <person name="Martin F."/>
        </authorList>
    </citation>
    <scope>NUCLEOTIDE SEQUENCE [LARGE SCALE GENOMIC DNA]</scope>
    <source>
        <strain evidence="2">441</strain>
    </source>
</reference>
<proteinExistence type="predicted"/>
<keyword evidence="2" id="KW-1185">Reference proteome</keyword>
<dbReference type="Proteomes" id="UP000054018">
    <property type="component" value="Unassembled WGS sequence"/>
</dbReference>
<sequence length="57" mass="6356">MDEVPLRSSRPGIIQYYSLHRGVDGGAPLHEGSKTEITSEPRLWSVLRFSSTLSEVI</sequence>
<accession>A0A0C9YZB4</accession>
<reference evidence="1 2" key="1">
    <citation type="submission" date="2014-04" db="EMBL/GenBank/DDBJ databases">
        <authorList>
            <consortium name="DOE Joint Genome Institute"/>
            <person name="Kuo A."/>
            <person name="Kohler A."/>
            <person name="Costa M.D."/>
            <person name="Nagy L.G."/>
            <person name="Floudas D."/>
            <person name="Copeland A."/>
            <person name="Barry K.W."/>
            <person name="Cichocki N."/>
            <person name="Veneault-Fourrey C."/>
            <person name="LaButti K."/>
            <person name="Lindquist E.A."/>
            <person name="Lipzen A."/>
            <person name="Lundell T."/>
            <person name="Morin E."/>
            <person name="Murat C."/>
            <person name="Sun H."/>
            <person name="Tunlid A."/>
            <person name="Henrissat B."/>
            <person name="Grigoriev I.V."/>
            <person name="Hibbett D.S."/>
            <person name="Martin F."/>
            <person name="Nordberg H.P."/>
            <person name="Cantor M.N."/>
            <person name="Hua S.X."/>
        </authorList>
    </citation>
    <scope>NUCLEOTIDE SEQUENCE [LARGE SCALE GENOMIC DNA]</scope>
    <source>
        <strain evidence="1 2">441</strain>
    </source>
</reference>
<protein>
    <submittedName>
        <fullName evidence="1">Uncharacterized protein</fullName>
    </submittedName>
</protein>
<organism evidence="1 2">
    <name type="scientific">Pisolithus microcarpus 441</name>
    <dbReference type="NCBI Taxonomy" id="765257"/>
    <lineage>
        <taxon>Eukaryota</taxon>
        <taxon>Fungi</taxon>
        <taxon>Dikarya</taxon>
        <taxon>Basidiomycota</taxon>
        <taxon>Agaricomycotina</taxon>
        <taxon>Agaricomycetes</taxon>
        <taxon>Agaricomycetidae</taxon>
        <taxon>Boletales</taxon>
        <taxon>Sclerodermatineae</taxon>
        <taxon>Pisolithaceae</taxon>
        <taxon>Pisolithus</taxon>
    </lineage>
</organism>
<evidence type="ECO:0000313" key="2">
    <source>
        <dbReference type="Proteomes" id="UP000054018"/>
    </source>
</evidence>
<name>A0A0C9YZB4_9AGAM</name>
<dbReference type="EMBL" id="KN833743">
    <property type="protein sequence ID" value="KIK22106.1"/>
    <property type="molecule type" value="Genomic_DNA"/>
</dbReference>